<evidence type="ECO:0000313" key="8">
    <source>
        <dbReference type="EMBL" id="PIW96830.1"/>
    </source>
</evidence>
<dbReference type="InterPro" id="IPR023091">
    <property type="entry name" value="MetalPrtase_cat_dom_sf_prd"/>
</dbReference>
<comment type="caution">
    <text evidence="8">The sequence shown here is derived from an EMBL/GenBank/DDBJ whole genome shotgun (WGS) entry which is preliminary data.</text>
</comment>
<gene>
    <name evidence="7 8" type="primary">ybeY</name>
    <name evidence="8" type="ORF">COZ82_02850</name>
</gene>
<feature type="binding site" evidence="7">
    <location>
        <position position="103"/>
    </location>
    <ligand>
        <name>Zn(2+)</name>
        <dbReference type="ChEBI" id="CHEBI:29105"/>
        <note>catalytic</note>
    </ligand>
</feature>
<dbReference type="GO" id="GO:0004222">
    <property type="term" value="F:metalloendopeptidase activity"/>
    <property type="evidence" value="ECO:0007669"/>
    <property type="project" value="InterPro"/>
</dbReference>
<feature type="binding site" evidence="7">
    <location>
        <position position="109"/>
    </location>
    <ligand>
        <name>Zn(2+)</name>
        <dbReference type="ChEBI" id="CHEBI:29105"/>
        <note>catalytic</note>
    </ligand>
</feature>
<evidence type="ECO:0000256" key="6">
    <source>
        <dbReference type="ARBA" id="ARBA00022833"/>
    </source>
</evidence>
<sequence>MPPYTFSTTVKNYPKLIPYETIKNDVLGKHYSLSFILVGKTRAKKINQATRKKDYVPNVLSFPLDKNCGEIILCPEVAGPEAKDFYMSEDGYIAFLFIHGLLHLKGYDHGTAMEKMEKRFVVKYGLV</sequence>
<dbReference type="EMBL" id="PFHR01000148">
    <property type="protein sequence ID" value="PIW96830.1"/>
    <property type="molecule type" value="Genomic_DNA"/>
</dbReference>
<dbReference type="AlphaFoldDB" id="A0A2M7INF3"/>
<keyword evidence="4 7" id="KW-0255">Endonuclease</keyword>
<dbReference type="HAMAP" id="MF_00009">
    <property type="entry name" value="Endoribonucl_YbeY"/>
    <property type="match status" value="1"/>
</dbReference>
<comment type="subcellular location">
    <subcellularLocation>
        <location evidence="7">Cytoplasm</location>
    </subcellularLocation>
</comment>
<comment type="similarity">
    <text evidence="1 7">Belongs to the endoribonuclease YbeY family.</text>
</comment>
<dbReference type="GO" id="GO:0006364">
    <property type="term" value="P:rRNA processing"/>
    <property type="evidence" value="ECO:0007669"/>
    <property type="project" value="UniProtKB-UniRule"/>
</dbReference>
<keyword evidence="5 7" id="KW-0378">Hydrolase</keyword>
<evidence type="ECO:0000256" key="5">
    <source>
        <dbReference type="ARBA" id="ARBA00022801"/>
    </source>
</evidence>
<evidence type="ECO:0000256" key="2">
    <source>
        <dbReference type="ARBA" id="ARBA00022722"/>
    </source>
</evidence>
<evidence type="ECO:0000256" key="1">
    <source>
        <dbReference type="ARBA" id="ARBA00010875"/>
    </source>
</evidence>
<dbReference type="GO" id="GO:0004521">
    <property type="term" value="F:RNA endonuclease activity"/>
    <property type="evidence" value="ECO:0007669"/>
    <property type="project" value="UniProtKB-UniRule"/>
</dbReference>
<organism evidence="8 9">
    <name type="scientific">Candidatus Kaiserbacteria bacterium CG_4_8_14_3_um_filter_38_9</name>
    <dbReference type="NCBI Taxonomy" id="1974599"/>
    <lineage>
        <taxon>Bacteria</taxon>
        <taxon>Candidatus Kaiseribacteriota</taxon>
    </lineage>
</organism>
<evidence type="ECO:0000256" key="7">
    <source>
        <dbReference type="HAMAP-Rule" id="MF_00009"/>
    </source>
</evidence>
<dbReference type="NCBIfam" id="TIGR00043">
    <property type="entry name" value="rRNA maturation RNase YbeY"/>
    <property type="match status" value="1"/>
</dbReference>
<comment type="cofactor">
    <cofactor evidence="7">
        <name>Zn(2+)</name>
        <dbReference type="ChEBI" id="CHEBI:29105"/>
    </cofactor>
    <text evidence="7">Binds 1 zinc ion.</text>
</comment>
<proteinExistence type="inferred from homology"/>
<reference evidence="9" key="1">
    <citation type="submission" date="2017-09" db="EMBL/GenBank/DDBJ databases">
        <title>Depth-based differentiation of microbial function through sediment-hosted aquifers and enrichment of novel symbionts in the deep terrestrial subsurface.</title>
        <authorList>
            <person name="Probst A.J."/>
            <person name="Ladd B."/>
            <person name="Jarett J.K."/>
            <person name="Geller-Mcgrath D.E."/>
            <person name="Sieber C.M.K."/>
            <person name="Emerson J.B."/>
            <person name="Anantharaman K."/>
            <person name="Thomas B.C."/>
            <person name="Malmstrom R."/>
            <person name="Stieglmeier M."/>
            <person name="Klingl A."/>
            <person name="Woyke T."/>
            <person name="Ryan C.M."/>
            <person name="Banfield J.F."/>
        </authorList>
    </citation>
    <scope>NUCLEOTIDE SEQUENCE [LARGE SCALE GENOMIC DNA]</scope>
</reference>
<dbReference type="Proteomes" id="UP000230837">
    <property type="component" value="Unassembled WGS sequence"/>
</dbReference>
<evidence type="ECO:0000256" key="3">
    <source>
        <dbReference type="ARBA" id="ARBA00022723"/>
    </source>
</evidence>
<accession>A0A2M7INF3</accession>
<dbReference type="Gene3D" id="3.40.390.30">
    <property type="entry name" value="Metalloproteases ('zincins'), catalytic domain"/>
    <property type="match status" value="1"/>
</dbReference>
<feature type="binding site" evidence="7">
    <location>
        <position position="99"/>
    </location>
    <ligand>
        <name>Zn(2+)</name>
        <dbReference type="ChEBI" id="CHEBI:29105"/>
        <note>catalytic</note>
    </ligand>
</feature>
<dbReference type="Pfam" id="PF02130">
    <property type="entry name" value="YbeY"/>
    <property type="match status" value="1"/>
</dbReference>
<keyword evidence="7" id="KW-0690">Ribosome biogenesis</keyword>
<dbReference type="EC" id="3.1.-.-" evidence="7"/>
<keyword evidence="3 7" id="KW-0479">Metal-binding</keyword>
<protein>
    <recommendedName>
        <fullName evidence="7">Endoribonuclease YbeY</fullName>
        <ecNumber evidence="7">3.1.-.-</ecNumber>
    </recommendedName>
</protein>
<dbReference type="GO" id="GO:0008270">
    <property type="term" value="F:zinc ion binding"/>
    <property type="evidence" value="ECO:0007669"/>
    <property type="project" value="UniProtKB-UniRule"/>
</dbReference>
<dbReference type="InterPro" id="IPR002036">
    <property type="entry name" value="YbeY"/>
</dbReference>
<keyword evidence="6 7" id="KW-0862">Zinc</keyword>
<keyword evidence="7" id="KW-0698">rRNA processing</keyword>
<name>A0A2M7INF3_9BACT</name>
<keyword evidence="2 7" id="KW-0540">Nuclease</keyword>
<evidence type="ECO:0000313" key="9">
    <source>
        <dbReference type="Proteomes" id="UP000230837"/>
    </source>
</evidence>
<comment type="function">
    <text evidence="7">Single strand-specific metallo-endoribonuclease involved in late-stage 70S ribosome quality control and in maturation of the 3' terminus of the 16S rRNA.</text>
</comment>
<evidence type="ECO:0000256" key="4">
    <source>
        <dbReference type="ARBA" id="ARBA00022759"/>
    </source>
</evidence>
<dbReference type="SUPFAM" id="SSF55486">
    <property type="entry name" value="Metalloproteases ('zincins'), catalytic domain"/>
    <property type="match status" value="1"/>
</dbReference>
<keyword evidence="7" id="KW-0963">Cytoplasm</keyword>
<dbReference type="GO" id="GO:0005737">
    <property type="term" value="C:cytoplasm"/>
    <property type="evidence" value="ECO:0007669"/>
    <property type="project" value="UniProtKB-SubCell"/>
</dbReference>